<accession>A0A1T4X4C9</accession>
<gene>
    <name evidence="1" type="ORF">SAMN05443428_105150</name>
</gene>
<organism evidence="1 2">
    <name type="scientific">Caloramator quimbayensis</name>
    <dbReference type="NCBI Taxonomy" id="1147123"/>
    <lineage>
        <taxon>Bacteria</taxon>
        <taxon>Bacillati</taxon>
        <taxon>Bacillota</taxon>
        <taxon>Clostridia</taxon>
        <taxon>Eubacteriales</taxon>
        <taxon>Clostridiaceae</taxon>
        <taxon>Caloramator</taxon>
    </lineage>
</organism>
<dbReference type="STRING" id="1147123.SAMN05443428_105150"/>
<evidence type="ECO:0000313" key="2">
    <source>
        <dbReference type="Proteomes" id="UP000190105"/>
    </source>
</evidence>
<keyword evidence="2" id="KW-1185">Reference proteome</keyword>
<dbReference type="SUPFAM" id="SSF75138">
    <property type="entry name" value="HprK N-terminal domain-like"/>
    <property type="match status" value="1"/>
</dbReference>
<evidence type="ECO:0000313" key="1">
    <source>
        <dbReference type="EMBL" id="SKA83711.1"/>
    </source>
</evidence>
<name>A0A1T4X4C9_9CLOT</name>
<protein>
    <submittedName>
        <fullName evidence="1">DRTGG domain-containing protein</fullName>
    </submittedName>
</protein>
<dbReference type="InterPro" id="IPR028979">
    <property type="entry name" value="Ser_kin/Pase_Hpr-like_N_sf"/>
</dbReference>
<dbReference type="OrthoDB" id="9800356at2"/>
<dbReference type="Gene3D" id="3.40.1390.20">
    <property type="entry name" value="HprK N-terminal domain-like"/>
    <property type="match status" value="1"/>
</dbReference>
<reference evidence="2" key="1">
    <citation type="submission" date="2017-02" db="EMBL/GenBank/DDBJ databases">
        <authorList>
            <person name="Varghese N."/>
            <person name="Submissions S."/>
        </authorList>
    </citation>
    <scope>NUCLEOTIDE SEQUENCE [LARGE SCALE GENOMIC DNA]</scope>
    <source>
        <strain evidence="2">USBA 833</strain>
    </source>
</reference>
<dbReference type="Proteomes" id="UP000190105">
    <property type="component" value="Unassembled WGS sequence"/>
</dbReference>
<dbReference type="EMBL" id="FUYH01000005">
    <property type="protein sequence ID" value="SKA83711.1"/>
    <property type="molecule type" value="Genomic_DNA"/>
</dbReference>
<dbReference type="AlphaFoldDB" id="A0A1T4X4C9"/>
<sequence length="110" mass="12055">MKVSDLVEKLNLKVVSGFGGIEKEVKGVYTCDLLSWVMSHAVKGNAWITVQVHPNIIAVASLLELSCIIIPEDIEIEDVTLEKSNQEAIPVIKSSMNSYELCLKLSQIGV</sequence>
<dbReference type="RefSeq" id="WP_078695965.1">
    <property type="nucleotide sequence ID" value="NZ_FUYH01000005.1"/>
</dbReference>
<proteinExistence type="predicted"/>